<evidence type="ECO:0000256" key="1">
    <source>
        <dbReference type="SAM" id="MobiDB-lite"/>
    </source>
</evidence>
<sequence length="299" mass="34768">MKSECVFVKSKRVRLVNTSPRLLSPPTKHVFRFRFRPCPPTKHALHVFSASTSHPPTKHVLHVFFRLLLEPPRSTYRNIRNVSRLHNTYETQKNVSRPIPPTKTQGVFLGFADRNLYYCQSTRLSKWLKRNLKDNVKETLEATIEHLIKLKPPKCNSKALKSSLRDLMKNDEAIRKECEALNMWLTADVPEKVENKRLKVVDKDNRAVFKKESGSPTNNKESQKSEEVQAVPTNNKESQESDEEQAVSTNDKESQEIDIRSWREVNKEEGEILIYPSFSRIPQSTHSRQLSKVRMLNQH</sequence>
<dbReference type="EMBL" id="CAMKVN010002391">
    <property type="protein sequence ID" value="CAI2180875.1"/>
    <property type="molecule type" value="Genomic_DNA"/>
</dbReference>
<comment type="caution">
    <text evidence="2">The sequence shown here is derived from an EMBL/GenBank/DDBJ whole genome shotgun (WGS) entry which is preliminary data.</text>
</comment>
<evidence type="ECO:0000313" key="2">
    <source>
        <dbReference type="EMBL" id="CAI2180875.1"/>
    </source>
</evidence>
<accession>A0A9W4WUX9</accession>
<keyword evidence="3" id="KW-1185">Reference proteome</keyword>
<dbReference type="AlphaFoldDB" id="A0A9W4WUX9"/>
<reference evidence="2" key="1">
    <citation type="submission" date="2022-08" db="EMBL/GenBank/DDBJ databases">
        <authorList>
            <person name="Kallberg Y."/>
            <person name="Tangrot J."/>
            <person name="Rosling A."/>
        </authorList>
    </citation>
    <scope>NUCLEOTIDE SEQUENCE</scope>
    <source>
        <strain evidence="2">Wild A</strain>
    </source>
</reference>
<dbReference type="Proteomes" id="UP001153678">
    <property type="component" value="Unassembled WGS sequence"/>
</dbReference>
<name>A0A9W4WUX9_9GLOM</name>
<feature type="region of interest" description="Disordered" evidence="1">
    <location>
        <begin position="209"/>
        <end position="262"/>
    </location>
</feature>
<gene>
    <name evidence="2" type="ORF">FWILDA_LOCUS9800</name>
</gene>
<dbReference type="OrthoDB" id="2388208at2759"/>
<protein>
    <submittedName>
        <fullName evidence="2">8208_t:CDS:1</fullName>
    </submittedName>
</protein>
<proteinExistence type="predicted"/>
<evidence type="ECO:0000313" key="3">
    <source>
        <dbReference type="Proteomes" id="UP001153678"/>
    </source>
</evidence>
<organism evidence="2 3">
    <name type="scientific">Funneliformis geosporum</name>
    <dbReference type="NCBI Taxonomy" id="1117311"/>
    <lineage>
        <taxon>Eukaryota</taxon>
        <taxon>Fungi</taxon>
        <taxon>Fungi incertae sedis</taxon>
        <taxon>Mucoromycota</taxon>
        <taxon>Glomeromycotina</taxon>
        <taxon>Glomeromycetes</taxon>
        <taxon>Glomerales</taxon>
        <taxon>Glomeraceae</taxon>
        <taxon>Funneliformis</taxon>
    </lineage>
</organism>
<feature type="compositionally biased region" description="Basic and acidic residues" evidence="1">
    <location>
        <begin position="250"/>
        <end position="262"/>
    </location>
</feature>